<comment type="caution">
    <text evidence="1">The sequence shown here is derived from an EMBL/GenBank/DDBJ whole genome shotgun (WGS) entry which is preliminary data.</text>
</comment>
<sequence>MDKSLDTRIGQILAQQMPPQASAKALNELGKQYQEQQDLDAAIACWEQSMACYGKPGFAQAQLMKAYNARRRQCSEAGDGKGLEQYSEKIDALMQQSKDAIRYGF</sequence>
<dbReference type="RefSeq" id="WP_205951598.1">
    <property type="nucleotide sequence ID" value="NZ_JAFMOS010000532.1"/>
</dbReference>
<name>A0ABS6L1R9_9GAMM</name>
<organism evidence="1 2">
    <name type="scientific">Rahnella perminowiae</name>
    <dbReference type="NCBI Taxonomy" id="2816244"/>
    <lineage>
        <taxon>Bacteria</taxon>
        <taxon>Pseudomonadati</taxon>
        <taxon>Pseudomonadota</taxon>
        <taxon>Gammaproteobacteria</taxon>
        <taxon>Enterobacterales</taxon>
        <taxon>Yersiniaceae</taxon>
        <taxon>Rahnella</taxon>
    </lineage>
</organism>
<evidence type="ECO:0008006" key="3">
    <source>
        <dbReference type="Google" id="ProtNLM"/>
    </source>
</evidence>
<dbReference type="EMBL" id="JAFMOU010000068">
    <property type="protein sequence ID" value="MBU9835775.1"/>
    <property type="molecule type" value="Genomic_DNA"/>
</dbReference>
<evidence type="ECO:0000313" key="2">
    <source>
        <dbReference type="Proteomes" id="UP000699865"/>
    </source>
</evidence>
<evidence type="ECO:0000313" key="1">
    <source>
        <dbReference type="EMBL" id="MBU9835775.1"/>
    </source>
</evidence>
<dbReference type="InterPro" id="IPR011990">
    <property type="entry name" value="TPR-like_helical_dom_sf"/>
</dbReference>
<dbReference type="Proteomes" id="UP000699865">
    <property type="component" value="Unassembled WGS sequence"/>
</dbReference>
<keyword evidence="2" id="KW-1185">Reference proteome</keyword>
<dbReference type="Gene3D" id="1.25.40.10">
    <property type="entry name" value="Tetratricopeptide repeat domain"/>
    <property type="match status" value="1"/>
</dbReference>
<proteinExistence type="predicted"/>
<reference evidence="1 2" key="1">
    <citation type="submission" date="2021-03" db="EMBL/GenBank/DDBJ databases">
        <title>Five novel Rahnella species.</title>
        <authorList>
            <person name="Brady C."/>
            <person name="Asselin J."/>
            <person name="Beer S."/>
            <person name="Bruberg M.B."/>
            <person name="Crampton B."/>
            <person name="Venter S."/>
            <person name="Arnold D."/>
            <person name="Denman S."/>
        </authorList>
    </citation>
    <scope>NUCLEOTIDE SEQUENCE [LARGE SCALE GENOMIC DNA]</scope>
    <source>
        <strain evidence="1 2">L72c</strain>
    </source>
</reference>
<accession>A0ABS6L1R9</accession>
<gene>
    <name evidence="1" type="ORF">J1786_13260</name>
</gene>
<protein>
    <recommendedName>
        <fullName evidence="3">Tetratricopeptide repeat protein</fullName>
    </recommendedName>
</protein>
<dbReference type="SUPFAM" id="SSF48452">
    <property type="entry name" value="TPR-like"/>
    <property type="match status" value="1"/>
</dbReference>